<keyword evidence="2" id="KW-0067">ATP-binding</keyword>
<dbReference type="InterPro" id="IPR017896">
    <property type="entry name" value="4Fe4S_Fe-S-bd"/>
</dbReference>
<protein>
    <submittedName>
        <fullName evidence="5">ABC transporter E family member 2</fullName>
    </submittedName>
</protein>
<dbReference type="InterPro" id="IPR013283">
    <property type="entry name" value="RLI1"/>
</dbReference>
<evidence type="ECO:0000313" key="5">
    <source>
        <dbReference type="EMBL" id="KNC87092.1"/>
    </source>
</evidence>
<feature type="domain" description="ABC transporter" evidence="3">
    <location>
        <begin position="70"/>
        <end position="315"/>
    </location>
</feature>
<evidence type="ECO:0000259" key="3">
    <source>
        <dbReference type="PROSITE" id="PS50893"/>
    </source>
</evidence>
<dbReference type="OrthoDB" id="6593433at2759"/>
<dbReference type="GO" id="GO:0005524">
    <property type="term" value="F:ATP binding"/>
    <property type="evidence" value="ECO:0007669"/>
    <property type="project" value="UniProtKB-KW"/>
</dbReference>
<sequence length="601" mass="67453">MADKLTRVAIVSSDKCKPKQCRQECKRSCPVNRMGKLCIDVTPAAKCSIISEPLCIGCGICVKKCPFDAINIINLPKNLEKEVTHRYSQNSFKLHRLPMPRPGQVLGLVGTNGIGKSTALKVLAGKMKPNLGRFDSPPDWVEIIQYFRGSDLQNFFTKILEEDIKAVVKPQYVDHLPKAVKGTVKAILTRKNDRDVLDETSELLDLQKVMDRDIAVLSGGELQRFAIGVVVVQKAEVYMFDEPSSYLDIKQRLKAGQAIRSLLTPEKYIIIVEHDLSVLDYLSDYVCVLYGLPGAYGVVTMPFSVREGINVFLDGFVPTENLRFRQESLSFKVSDALERDEGKQQHSSVYPDMTKKLGDFSLAVEEGGFKGSEIVVLLGENGMGKTTFIRLMAGLLKPDDEEISVPKLNISYKPQKISPKFEGSVRSLLHMRIRDAYVLPQFVTDVIKPMGVDRLMDQVVVNLSGGELQRVALCMCLGTPADIYLIDEPSAYLDSEQRIIAAKVIKRFILHAKKTAFVVEHDFIMATYLADRVIVYDGQPSIKAIARSPTNLLQGMNKFLKSLDITFRRDPTNYRPRINKMDSIKDAEQKKSGTYFYMDDK</sequence>
<dbReference type="GO" id="GO:0005737">
    <property type="term" value="C:cytoplasm"/>
    <property type="evidence" value="ECO:0007669"/>
    <property type="project" value="UniProtKB-ARBA"/>
</dbReference>
<organism evidence="5 6">
    <name type="scientific">Sphaeroforma arctica JP610</name>
    <dbReference type="NCBI Taxonomy" id="667725"/>
    <lineage>
        <taxon>Eukaryota</taxon>
        <taxon>Ichthyosporea</taxon>
        <taxon>Ichthyophonida</taxon>
        <taxon>Sphaeroforma</taxon>
    </lineage>
</organism>
<evidence type="ECO:0000256" key="2">
    <source>
        <dbReference type="ARBA" id="ARBA00022840"/>
    </source>
</evidence>
<feature type="domain" description="ABC transporter" evidence="3">
    <location>
        <begin position="331"/>
        <end position="563"/>
    </location>
</feature>
<dbReference type="GO" id="GO:0060255">
    <property type="term" value="P:regulation of macromolecule metabolic process"/>
    <property type="evidence" value="ECO:0007669"/>
    <property type="project" value="UniProtKB-ARBA"/>
</dbReference>
<dbReference type="FunFam" id="3.40.50.300:FF:000152">
    <property type="entry name" value="ATP-binding cassette, sub-family E, member 1"/>
    <property type="match status" value="1"/>
</dbReference>
<keyword evidence="6" id="KW-1185">Reference proteome</keyword>
<reference evidence="5 6" key="1">
    <citation type="submission" date="2011-02" db="EMBL/GenBank/DDBJ databases">
        <title>The Genome Sequence of Sphaeroforma arctica JP610.</title>
        <authorList>
            <consortium name="The Broad Institute Genome Sequencing Platform"/>
            <person name="Russ C."/>
            <person name="Cuomo C."/>
            <person name="Young S.K."/>
            <person name="Zeng Q."/>
            <person name="Gargeya S."/>
            <person name="Alvarado L."/>
            <person name="Berlin A."/>
            <person name="Chapman S.B."/>
            <person name="Chen Z."/>
            <person name="Freedman E."/>
            <person name="Gellesch M."/>
            <person name="Goldberg J."/>
            <person name="Griggs A."/>
            <person name="Gujja S."/>
            <person name="Heilman E."/>
            <person name="Heiman D."/>
            <person name="Howarth C."/>
            <person name="Mehta T."/>
            <person name="Neiman D."/>
            <person name="Pearson M."/>
            <person name="Roberts A."/>
            <person name="Saif S."/>
            <person name="Shea T."/>
            <person name="Shenoy N."/>
            <person name="Sisk P."/>
            <person name="Stolte C."/>
            <person name="Sykes S."/>
            <person name="White J."/>
            <person name="Yandava C."/>
            <person name="Burger G."/>
            <person name="Gray M.W."/>
            <person name="Holland P.W.H."/>
            <person name="King N."/>
            <person name="Lang F.B.F."/>
            <person name="Roger A.J."/>
            <person name="Ruiz-Trillo I."/>
            <person name="Haas B."/>
            <person name="Nusbaum C."/>
            <person name="Birren B."/>
        </authorList>
    </citation>
    <scope>NUCLEOTIDE SEQUENCE [LARGE SCALE GENOMIC DNA]</scope>
    <source>
        <strain evidence="5 6">JP610</strain>
    </source>
</reference>
<name>A0A0L0GDL6_9EUKA</name>
<keyword evidence="1" id="KW-0547">Nucleotide-binding</keyword>
<dbReference type="PANTHER" id="PTHR19248">
    <property type="entry name" value="ATP-BINDING TRANSPORT PROTEIN-RELATED"/>
    <property type="match status" value="1"/>
</dbReference>
<dbReference type="InterPro" id="IPR003439">
    <property type="entry name" value="ABC_transporter-like_ATP-bd"/>
</dbReference>
<dbReference type="NCBIfam" id="NF009945">
    <property type="entry name" value="PRK13409.1"/>
    <property type="match status" value="1"/>
</dbReference>
<dbReference type="CDD" id="cd03236">
    <property type="entry name" value="ABC_RNaseL_inhibitor_domain1"/>
    <property type="match status" value="1"/>
</dbReference>
<dbReference type="PRINTS" id="PR01868">
    <property type="entry name" value="ABCEFAMILY"/>
</dbReference>
<dbReference type="Pfam" id="PF00037">
    <property type="entry name" value="Fer4"/>
    <property type="match status" value="1"/>
</dbReference>
<dbReference type="RefSeq" id="XP_014160994.1">
    <property type="nucleotide sequence ID" value="XM_014305519.1"/>
</dbReference>
<dbReference type="InterPro" id="IPR027417">
    <property type="entry name" value="P-loop_NTPase"/>
</dbReference>
<evidence type="ECO:0000259" key="4">
    <source>
        <dbReference type="PROSITE" id="PS51379"/>
    </source>
</evidence>
<evidence type="ECO:0000256" key="1">
    <source>
        <dbReference type="ARBA" id="ARBA00022741"/>
    </source>
</evidence>
<dbReference type="PROSITE" id="PS00211">
    <property type="entry name" value="ABC_TRANSPORTER_1"/>
    <property type="match status" value="2"/>
</dbReference>
<dbReference type="SMART" id="SM00382">
    <property type="entry name" value="AAA"/>
    <property type="match status" value="2"/>
</dbReference>
<dbReference type="PROSITE" id="PS00198">
    <property type="entry name" value="4FE4S_FER_1"/>
    <property type="match status" value="1"/>
</dbReference>
<dbReference type="SUPFAM" id="SSF54862">
    <property type="entry name" value="4Fe-4S ferredoxins"/>
    <property type="match status" value="1"/>
</dbReference>
<dbReference type="InterPro" id="IPR017900">
    <property type="entry name" value="4Fe4S_Fe_S_CS"/>
</dbReference>
<dbReference type="FunFam" id="3.40.50.300:FF:000144">
    <property type="entry name" value="ATP-binding cassette sub-family E member 1"/>
    <property type="match status" value="1"/>
</dbReference>
<evidence type="ECO:0000313" key="6">
    <source>
        <dbReference type="Proteomes" id="UP000054560"/>
    </source>
</evidence>
<dbReference type="AlphaFoldDB" id="A0A0L0GDL6"/>
<dbReference type="eggNOG" id="KOG0063">
    <property type="taxonomic scope" value="Eukaryota"/>
</dbReference>
<dbReference type="InterPro" id="IPR034348">
    <property type="entry name" value="RLI_dom_1"/>
</dbReference>
<dbReference type="PROSITE" id="PS51379">
    <property type="entry name" value="4FE4S_FER_2"/>
    <property type="match status" value="1"/>
</dbReference>
<feature type="domain" description="4Fe-4S ferredoxin-type" evidence="4">
    <location>
        <begin position="46"/>
        <end position="75"/>
    </location>
</feature>
<dbReference type="InterPro" id="IPR007209">
    <property type="entry name" value="RNaseL-inhib-like_metal-bd_dom"/>
</dbReference>
<dbReference type="InterPro" id="IPR017871">
    <property type="entry name" value="ABC_transporter-like_CS"/>
</dbReference>
<dbReference type="Gene3D" id="3.40.50.300">
    <property type="entry name" value="P-loop containing nucleotide triphosphate hydrolases"/>
    <property type="match status" value="2"/>
</dbReference>
<dbReference type="InterPro" id="IPR003593">
    <property type="entry name" value="AAA+_ATPase"/>
</dbReference>
<dbReference type="SUPFAM" id="SSF52540">
    <property type="entry name" value="P-loop containing nucleoside triphosphate hydrolases"/>
    <property type="match status" value="2"/>
</dbReference>
<dbReference type="Pfam" id="PF04068">
    <property type="entry name" value="Fer4_RLI"/>
    <property type="match status" value="1"/>
</dbReference>
<gene>
    <name evidence="5" type="ORF">SARC_00768</name>
</gene>
<dbReference type="Proteomes" id="UP000054560">
    <property type="component" value="Unassembled WGS sequence"/>
</dbReference>
<dbReference type="GO" id="GO:0016887">
    <property type="term" value="F:ATP hydrolysis activity"/>
    <property type="evidence" value="ECO:0007669"/>
    <property type="project" value="InterPro"/>
</dbReference>
<dbReference type="Pfam" id="PF00005">
    <property type="entry name" value="ABC_tran"/>
    <property type="match status" value="2"/>
</dbReference>
<proteinExistence type="predicted"/>
<accession>A0A0L0GDL6</accession>
<dbReference type="GO" id="GO:0006412">
    <property type="term" value="P:translation"/>
    <property type="evidence" value="ECO:0007669"/>
    <property type="project" value="UniProtKB-ARBA"/>
</dbReference>
<dbReference type="PROSITE" id="PS50893">
    <property type="entry name" value="ABC_TRANSPORTER_2"/>
    <property type="match status" value="2"/>
</dbReference>
<dbReference type="STRING" id="667725.A0A0L0GDL6"/>
<dbReference type="EMBL" id="KQ241623">
    <property type="protein sequence ID" value="KNC87092.1"/>
    <property type="molecule type" value="Genomic_DNA"/>
</dbReference>
<dbReference type="GeneID" id="25901272"/>